<sequence length="304" mass="35423">MYRQIDLTFCNRNNVGAALKFLSQELNFRGYPGLPKYTESENESDVMVALINNLWIATRQQEACKQEREDLQAEINELTDCNKKLNESLELSKKQLEEMQTLNSNLKLKQRKLLSKVASLEDDLKEVKQEASKLHGKLESFSNQFIHNIRKRDNEIDRLQNLIASDACRELYCGVSGELKEKFEKHKEERLKKMIGPDVEKDYIKSIRILEKNIQDLVVENVSWRQAMKTQYLQIISVLLPEEGSGDAIEAGLNFDLPYENFIRIFHKQWLLIIKRITLLMECRADELKLLMKNDNDPTVAQSN</sequence>
<keyword evidence="11" id="KW-1185">Reference proteome</keyword>
<keyword evidence="7 9" id="KW-0175">Coiled coil</keyword>
<dbReference type="PANTHER" id="PTHR46507:SF4">
    <property type="entry name" value="SSX FAMILY MEMBER 2 INTERACTING PROTEIN"/>
    <property type="match status" value="1"/>
</dbReference>
<dbReference type="GO" id="GO:0007155">
    <property type="term" value="P:cell adhesion"/>
    <property type="evidence" value="ECO:0007669"/>
    <property type="project" value="UniProtKB-KW"/>
</dbReference>
<comment type="subcellular location">
    <subcellularLocation>
        <location evidence="1">Cell junction</location>
    </subcellularLocation>
    <subcellularLocation>
        <location evidence="2">Cytoplasm</location>
        <location evidence="2">Cytoskeleton</location>
        <location evidence="2">Microtubule organizing center</location>
        <location evidence="2">Centrosome</location>
    </subcellularLocation>
</comment>
<evidence type="ECO:0000256" key="1">
    <source>
        <dbReference type="ARBA" id="ARBA00004282"/>
    </source>
</evidence>
<dbReference type="InterPro" id="IPR052300">
    <property type="entry name" value="Adhesion_Centrosome_assoc"/>
</dbReference>
<organism evidence="10 11">
    <name type="scientific">Bemisia tabaci</name>
    <name type="common">Sweetpotato whitefly</name>
    <name type="synonym">Aleurodes tabaci</name>
    <dbReference type="NCBI Taxonomy" id="7038"/>
    <lineage>
        <taxon>Eukaryota</taxon>
        <taxon>Metazoa</taxon>
        <taxon>Ecdysozoa</taxon>
        <taxon>Arthropoda</taxon>
        <taxon>Hexapoda</taxon>
        <taxon>Insecta</taxon>
        <taxon>Pterygota</taxon>
        <taxon>Neoptera</taxon>
        <taxon>Paraneoptera</taxon>
        <taxon>Hemiptera</taxon>
        <taxon>Sternorrhyncha</taxon>
        <taxon>Aleyrodoidea</taxon>
        <taxon>Aleyrodidae</taxon>
        <taxon>Aleyrodinae</taxon>
        <taxon>Bemisia</taxon>
    </lineage>
</organism>
<accession>A0A9P0A9C5</accession>
<dbReference type="GO" id="GO:0036064">
    <property type="term" value="C:ciliary basal body"/>
    <property type="evidence" value="ECO:0007669"/>
    <property type="project" value="TreeGrafter"/>
</dbReference>
<dbReference type="InterPro" id="IPR021622">
    <property type="entry name" value="Afadin/alpha-actinin-bd"/>
</dbReference>
<dbReference type="GO" id="GO:0070161">
    <property type="term" value="C:anchoring junction"/>
    <property type="evidence" value="ECO:0007669"/>
    <property type="project" value="UniProtKB-SubCell"/>
</dbReference>
<keyword evidence="4" id="KW-0963">Cytoplasm</keyword>
<gene>
    <name evidence="10" type="ORF">BEMITA_LOCUS5204</name>
</gene>
<evidence type="ECO:0000256" key="5">
    <source>
        <dbReference type="ARBA" id="ARBA00022889"/>
    </source>
</evidence>
<name>A0A9P0A9C5_BEMTA</name>
<keyword evidence="8" id="KW-0206">Cytoskeleton</keyword>
<evidence type="ECO:0000256" key="9">
    <source>
        <dbReference type="SAM" id="Coils"/>
    </source>
</evidence>
<evidence type="ECO:0000256" key="3">
    <source>
        <dbReference type="ARBA" id="ARBA00009291"/>
    </source>
</evidence>
<evidence type="ECO:0000256" key="4">
    <source>
        <dbReference type="ARBA" id="ARBA00022490"/>
    </source>
</evidence>
<evidence type="ECO:0000313" key="11">
    <source>
        <dbReference type="Proteomes" id="UP001152759"/>
    </source>
</evidence>
<dbReference type="Proteomes" id="UP001152759">
    <property type="component" value="Chromosome 3"/>
</dbReference>
<evidence type="ECO:0000256" key="8">
    <source>
        <dbReference type="ARBA" id="ARBA00023212"/>
    </source>
</evidence>
<dbReference type="PANTHER" id="PTHR46507">
    <property type="entry name" value="AFADIN- AND ALPHA-ACTININ-BINDING PROTEIN"/>
    <property type="match status" value="1"/>
</dbReference>
<comment type="similarity">
    <text evidence="3">Belongs to the ADIP family.</text>
</comment>
<evidence type="ECO:0000256" key="7">
    <source>
        <dbReference type="ARBA" id="ARBA00023054"/>
    </source>
</evidence>
<keyword evidence="5" id="KW-0130">Cell adhesion</keyword>
<evidence type="ECO:0000256" key="2">
    <source>
        <dbReference type="ARBA" id="ARBA00004300"/>
    </source>
</evidence>
<evidence type="ECO:0000256" key="6">
    <source>
        <dbReference type="ARBA" id="ARBA00022949"/>
    </source>
</evidence>
<dbReference type="Pfam" id="PF11559">
    <property type="entry name" value="ADIP"/>
    <property type="match status" value="1"/>
</dbReference>
<dbReference type="AlphaFoldDB" id="A0A9P0A9C5"/>
<dbReference type="GO" id="GO:0034451">
    <property type="term" value="C:centriolar satellite"/>
    <property type="evidence" value="ECO:0007669"/>
    <property type="project" value="TreeGrafter"/>
</dbReference>
<protein>
    <submittedName>
        <fullName evidence="10">Uncharacterized protein</fullName>
    </submittedName>
</protein>
<feature type="coiled-coil region" evidence="9">
    <location>
        <begin position="57"/>
        <end position="144"/>
    </location>
</feature>
<evidence type="ECO:0000313" key="10">
    <source>
        <dbReference type="EMBL" id="CAH0386039.1"/>
    </source>
</evidence>
<proteinExistence type="inferred from homology"/>
<dbReference type="EMBL" id="OU963864">
    <property type="protein sequence ID" value="CAH0386039.1"/>
    <property type="molecule type" value="Genomic_DNA"/>
</dbReference>
<reference evidence="10" key="1">
    <citation type="submission" date="2021-12" db="EMBL/GenBank/DDBJ databases">
        <authorList>
            <person name="King R."/>
        </authorList>
    </citation>
    <scope>NUCLEOTIDE SEQUENCE</scope>
</reference>
<dbReference type="GO" id="GO:0035735">
    <property type="term" value="P:intraciliary transport involved in cilium assembly"/>
    <property type="evidence" value="ECO:0007669"/>
    <property type="project" value="TreeGrafter"/>
</dbReference>
<keyword evidence="6" id="KW-0965">Cell junction</keyword>